<evidence type="ECO:0000313" key="2">
    <source>
        <dbReference type="EMBL" id="SPO00143.1"/>
    </source>
</evidence>
<dbReference type="PANTHER" id="PTHR47345:SF1">
    <property type="entry name" value="CUT9-INTERACTING PROTEIN SCN1"/>
    <property type="match status" value="1"/>
</dbReference>
<name>A0AAE8MVS2_9PEZI</name>
<feature type="region of interest" description="Disordered" evidence="1">
    <location>
        <begin position="1"/>
        <end position="22"/>
    </location>
</feature>
<feature type="compositionally biased region" description="Basic and acidic residues" evidence="1">
    <location>
        <begin position="307"/>
        <end position="327"/>
    </location>
</feature>
<dbReference type="GO" id="GO:0016788">
    <property type="term" value="F:hydrolase activity, acting on ester bonds"/>
    <property type="evidence" value="ECO:0007669"/>
    <property type="project" value="InterPro"/>
</dbReference>
<dbReference type="InterPro" id="IPR001130">
    <property type="entry name" value="TatD-like"/>
</dbReference>
<organism evidence="2 3">
    <name type="scientific">Cephalotrichum gorgonifer</name>
    <dbReference type="NCBI Taxonomy" id="2041049"/>
    <lineage>
        <taxon>Eukaryota</taxon>
        <taxon>Fungi</taxon>
        <taxon>Dikarya</taxon>
        <taxon>Ascomycota</taxon>
        <taxon>Pezizomycotina</taxon>
        <taxon>Sordariomycetes</taxon>
        <taxon>Hypocreomycetidae</taxon>
        <taxon>Microascales</taxon>
        <taxon>Microascaceae</taxon>
        <taxon>Cephalotrichum</taxon>
    </lineage>
</organism>
<feature type="region of interest" description="Disordered" evidence="1">
    <location>
        <begin position="199"/>
        <end position="220"/>
    </location>
</feature>
<protein>
    <submittedName>
        <fullName evidence="2">Related to Cut9 interacting protein scn1</fullName>
    </submittedName>
</protein>
<dbReference type="Pfam" id="PF01026">
    <property type="entry name" value="TatD_DNase"/>
    <property type="match status" value="1"/>
</dbReference>
<feature type="compositionally biased region" description="Acidic residues" evidence="1">
    <location>
        <begin position="296"/>
        <end position="306"/>
    </location>
</feature>
<feature type="compositionally biased region" description="Gly residues" evidence="1">
    <location>
        <begin position="1"/>
        <end position="10"/>
    </location>
</feature>
<feature type="region of interest" description="Disordered" evidence="1">
    <location>
        <begin position="283"/>
        <end position="329"/>
    </location>
</feature>
<dbReference type="EMBL" id="ONZQ02000003">
    <property type="protein sequence ID" value="SPO00143.1"/>
    <property type="molecule type" value="Genomic_DNA"/>
</dbReference>
<feature type="compositionally biased region" description="Basic and acidic residues" evidence="1">
    <location>
        <begin position="205"/>
        <end position="220"/>
    </location>
</feature>
<reference evidence="2" key="1">
    <citation type="submission" date="2018-03" db="EMBL/GenBank/DDBJ databases">
        <authorList>
            <person name="Guldener U."/>
        </authorList>
    </citation>
    <scope>NUCLEOTIDE SEQUENCE</scope>
</reference>
<evidence type="ECO:0000313" key="3">
    <source>
        <dbReference type="Proteomes" id="UP001187682"/>
    </source>
</evidence>
<accession>A0AAE8MVS2</accession>
<dbReference type="InterPro" id="IPR032466">
    <property type="entry name" value="Metal_Hydrolase"/>
</dbReference>
<dbReference type="InterPro" id="IPR053044">
    <property type="entry name" value="Metallo-hydrolase/TatD-type"/>
</dbReference>
<feature type="region of interest" description="Disordered" evidence="1">
    <location>
        <begin position="77"/>
        <end position="97"/>
    </location>
</feature>
<dbReference type="AlphaFoldDB" id="A0AAE8MVS2"/>
<evidence type="ECO:0000256" key="1">
    <source>
        <dbReference type="SAM" id="MobiDB-lite"/>
    </source>
</evidence>
<dbReference type="Proteomes" id="UP001187682">
    <property type="component" value="Unassembled WGS sequence"/>
</dbReference>
<proteinExistence type="predicted"/>
<dbReference type="Gene3D" id="3.20.20.140">
    <property type="entry name" value="Metal-dependent hydrolases"/>
    <property type="match status" value="1"/>
</dbReference>
<gene>
    <name evidence="2" type="ORF">DNG_02993</name>
</gene>
<feature type="compositionally biased region" description="Low complexity" evidence="1">
    <location>
        <begin position="83"/>
        <end position="97"/>
    </location>
</feature>
<sequence>MCGDGGGSHGGSHTRQDAGAPNFPWDAGAFDAHCHPTDTMASVALIPGMKARGLAIMATRSQDQDLVSEVASRLGATHKSDFSAPETTTTTPSSSSAKVIPSFGWHPWFSHQLLNDTDAAAPTLPPDPTNTEAVEDFKAKHYASILAPPPTDPSFIAQLPTPTSLSAFLTATRSRLAAHPGAALVGEIGLDKAFRLPGKWADGGPPRDESLTPGGREGRKLSPHGVTMAHQVAVFRAHLALAGELGLPVSVHGVQAHGVLYDTIAALWKGYERDVLSKRERNRVAPHAEDWSSSSSEEDEDEDQDQDQDRPARKEASKDKGAGDVKGKPFPPRICLHSFSGSTEVLRRYLKPQVPADVYFSLSMAVNLGTSSGAERFADVVGEIPGDRILVESDLHAAGAEMDDALEDMYRRVCEVKGWELRDGVERIGRNFEAFVFG</sequence>
<dbReference type="SUPFAM" id="SSF51556">
    <property type="entry name" value="Metallo-dependent hydrolases"/>
    <property type="match status" value="1"/>
</dbReference>
<keyword evidence="3" id="KW-1185">Reference proteome</keyword>
<dbReference type="PANTHER" id="PTHR47345">
    <property type="entry name" value="CUT9-INTERACTING PROTEIN SCN1"/>
    <property type="match status" value="1"/>
</dbReference>
<comment type="caution">
    <text evidence="2">The sequence shown here is derived from an EMBL/GenBank/DDBJ whole genome shotgun (WGS) entry which is preliminary data.</text>
</comment>